<organism evidence="3 4">
    <name type="scientific">Microbacter margulisiae</name>
    <dbReference type="NCBI Taxonomy" id="1350067"/>
    <lineage>
        <taxon>Bacteria</taxon>
        <taxon>Pseudomonadati</taxon>
        <taxon>Bacteroidota</taxon>
        <taxon>Bacteroidia</taxon>
        <taxon>Bacteroidales</taxon>
        <taxon>Porphyromonadaceae</taxon>
        <taxon>Microbacter</taxon>
    </lineage>
</organism>
<dbReference type="InterPro" id="IPR019405">
    <property type="entry name" value="Lactonase_7-beta_prop"/>
</dbReference>
<dbReference type="InterPro" id="IPR007312">
    <property type="entry name" value="Phosphoesterase"/>
</dbReference>
<gene>
    <name evidence="3" type="ORF">FHX64_000546</name>
</gene>
<proteinExistence type="predicted"/>
<keyword evidence="4" id="KW-1185">Reference proteome</keyword>
<dbReference type="InterPro" id="IPR017850">
    <property type="entry name" value="Alkaline_phosphatase_core_sf"/>
</dbReference>
<keyword evidence="1" id="KW-0378">Hydrolase</keyword>
<dbReference type="InterPro" id="IPR051200">
    <property type="entry name" value="Host-pathogen_enzymatic-act"/>
</dbReference>
<evidence type="ECO:0000313" key="3">
    <source>
        <dbReference type="EMBL" id="MBB3186383.1"/>
    </source>
</evidence>
<dbReference type="Proteomes" id="UP000544222">
    <property type="component" value="Unassembled WGS sequence"/>
</dbReference>
<dbReference type="SUPFAM" id="SSF50969">
    <property type="entry name" value="YVTN repeat-like/Quinoprotein amine dehydrogenase"/>
    <property type="match status" value="1"/>
</dbReference>
<evidence type="ECO:0000256" key="2">
    <source>
        <dbReference type="SAM" id="SignalP"/>
    </source>
</evidence>
<reference evidence="3 4" key="1">
    <citation type="submission" date="2020-08" db="EMBL/GenBank/DDBJ databases">
        <title>Genomic Encyclopedia of Type Strains, Phase IV (KMG-IV): sequencing the most valuable type-strain genomes for metagenomic binning, comparative biology and taxonomic classification.</title>
        <authorList>
            <person name="Goeker M."/>
        </authorList>
    </citation>
    <scope>NUCLEOTIDE SEQUENCE [LARGE SCALE GENOMIC DNA]</scope>
    <source>
        <strain evidence="3 4">DSM 27471</strain>
    </source>
</reference>
<dbReference type="EMBL" id="JACHYB010000001">
    <property type="protein sequence ID" value="MBB3186383.1"/>
    <property type="molecule type" value="Genomic_DNA"/>
</dbReference>
<dbReference type="AlphaFoldDB" id="A0A7W5DPJ0"/>
<feature type="signal peptide" evidence="2">
    <location>
        <begin position="1"/>
        <end position="29"/>
    </location>
</feature>
<comment type="caution">
    <text evidence="3">The sequence shown here is derived from an EMBL/GenBank/DDBJ whole genome shotgun (WGS) entry which is preliminary data.</text>
</comment>
<dbReference type="SUPFAM" id="SSF53649">
    <property type="entry name" value="Alkaline phosphatase-like"/>
    <property type="match status" value="1"/>
</dbReference>
<name>A0A7W5DPJ0_9PORP</name>
<dbReference type="GO" id="GO:0016788">
    <property type="term" value="F:hydrolase activity, acting on ester bonds"/>
    <property type="evidence" value="ECO:0007669"/>
    <property type="project" value="InterPro"/>
</dbReference>
<evidence type="ECO:0000313" key="4">
    <source>
        <dbReference type="Proteomes" id="UP000544222"/>
    </source>
</evidence>
<dbReference type="InterPro" id="IPR011044">
    <property type="entry name" value="Quino_amine_DH_bsu"/>
</dbReference>
<dbReference type="RefSeq" id="WP_183412287.1">
    <property type="nucleotide sequence ID" value="NZ_JACHYB010000001.1"/>
</dbReference>
<dbReference type="Gene3D" id="3.40.720.10">
    <property type="entry name" value="Alkaline Phosphatase, subunit A"/>
    <property type="match status" value="1"/>
</dbReference>
<protein>
    <submittedName>
        <fullName evidence="3">YVTN family beta-propeller protein</fullName>
    </submittedName>
</protein>
<keyword evidence="2" id="KW-0732">Signal</keyword>
<dbReference type="PANTHER" id="PTHR47197">
    <property type="entry name" value="PROTEIN NIRF"/>
    <property type="match status" value="1"/>
</dbReference>
<dbReference type="PANTHER" id="PTHR47197:SF3">
    <property type="entry name" value="DIHYDRO-HEME D1 DEHYDROGENASE"/>
    <property type="match status" value="1"/>
</dbReference>
<accession>A0A7W5DPJ0</accession>
<dbReference type="InterPro" id="IPR015943">
    <property type="entry name" value="WD40/YVTN_repeat-like_dom_sf"/>
</dbReference>
<dbReference type="Pfam" id="PF10282">
    <property type="entry name" value="Lactonase"/>
    <property type="match status" value="1"/>
</dbReference>
<sequence length="791" mass="88054">MNPFSIRTRHFIILSFSFFLSLLSSNLHAQLPGQTGQRVLLPNGWWLSPAGNSVTLSTMPMNAALSPDEHFLAITHAGMDKPLVMLIDLKSHKVVQSIALKDSWLGITFHGDNLYVSGGNQNCVYTFNLKNGMLFPSDTLSFASPYPKASIFLAGLDVHHHTLAVVARGDSTLHYMNLVTKTKESIHLDGMPYTCKFLDNGLLLVSLWSAHKAELYQGTHKIAQFETGNHPTDIALTKDDNTAYIANANDNSVTEINLKTKHVTATICTSLYPDSPEGSTPDAVCITPDGKFVLAANADNNSLTVMQRTEHGAKPVGFIPVGWYPTKVLVTKDGTILVLNGKGNRSFPNADHQYIGTMLNGTLSFIHFPGTKQLETYTKAVYANIPYKPREMKQSIVEKDNPIPYRVGQPSPIKYVFYVIKENRTYDQVFGDMKEGNGDSTLVLFGKQVTPNIHHIASQYVLLDNLYANAEISAQGHNWSTAAYCTDYVEKSWPSNYAGRGALYEFEGGQPAASPSGGYIWNLCQKHGITFRDYGEFVESNPDITKPNTAMEKILKTHFDPMYRGWDLDYSDVERYQEWNRDFTNLLAKNAVPHFNIIRLPNDHTAGTRKGSLTPQAMVAQNDYAVGLLVDRISHSPIWKESAIFIIEDDSQNGADHVDAHRTEGLVISPYVKRNAVDHTLYTTASMMRTMELILGLPPMSQYDAAAMPMFNSFTMTPDFTPYNVEKPLIDLNAKNQVGAYGQTLMEHFDLTHADRVPDLIFDEIVWRSIKGTDMPAPRFSILSGPDGDDE</sequence>
<evidence type="ECO:0000256" key="1">
    <source>
        <dbReference type="ARBA" id="ARBA00022801"/>
    </source>
</evidence>
<dbReference type="Pfam" id="PF04185">
    <property type="entry name" value="Phosphoesterase"/>
    <property type="match status" value="1"/>
</dbReference>
<feature type="chain" id="PRO_5030825248" evidence="2">
    <location>
        <begin position="30"/>
        <end position="791"/>
    </location>
</feature>
<dbReference type="Gene3D" id="2.130.10.10">
    <property type="entry name" value="YVTN repeat-like/Quinoprotein amine dehydrogenase"/>
    <property type="match status" value="2"/>
</dbReference>